<dbReference type="KEGG" id="tng:GSTEN00001776G001"/>
<name>Q4TF86_TETNG</name>
<reference evidence="1" key="1">
    <citation type="journal article" date="2004" name="Nature">
        <title>Genome duplication in the teleost fish Tetraodon nigroviridis reveals the early vertebrate proto-karyotype.</title>
        <authorList>
            <person name="Jaillon O."/>
            <person name="Aury J.-M."/>
            <person name="Brunet F."/>
            <person name="Petit J.-L."/>
            <person name="Stange-Thomann N."/>
            <person name="Mauceli E."/>
            <person name="Bouneau L."/>
            <person name="Fischer C."/>
            <person name="Ozouf-Costaz C."/>
            <person name="Bernot A."/>
            <person name="Nicaud S."/>
            <person name="Jaffe D."/>
            <person name="Fisher S."/>
            <person name="Lutfalla G."/>
            <person name="Dossat C."/>
            <person name="Segurens B."/>
            <person name="Dasilva C."/>
            <person name="Salanoubat M."/>
            <person name="Levy M."/>
            <person name="Boudet N."/>
            <person name="Castellano S."/>
            <person name="Anthouard V."/>
            <person name="Jubin C."/>
            <person name="Castelli V."/>
            <person name="Katinka M."/>
            <person name="Vacherie B."/>
            <person name="Biemont C."/>
            <person name="Skalli Z."/>
            <person name="Cattolico L."/>
            <person name="Poulain J."/>
            <person name="De Berardinis V."/>
            <person name="Cruaud C."/>
            <person name="Duprat S."/>
            <person name="Brottier P."/>
            <person name="Coutanceau J.-P."/>
            <person name="Gouzy J."/>
            <person name="Parra G."/>
            <person name="Lardier G."/>
            <person name="Chapple C."/>
            <person name="McKernan K.J."/>
            <person name="McEwan P."/>
            <person name="Bosak S."/>
            <person name="Kellis M."/>
            <person name="Volff J.-N."/>
            <person name="Guigo R."/>
            <person name="Zody M.C."/>
            <person name="Mesirov J."/>
            <person name="Lindblad-Toh K."/>
            <person name="Birren B."/>
            <person name="Nusbaum C."/>
            <person name="Kahn D."/>
            <person name="Robinson-Rechavi M."/>
            <person name="Laudet V."/>
            <person name="Schachter V."/>
            <person name="Quetier F."/>
            <person name="Saurin W."/>
            <person name="Scarpelli C."/>
            <person name="Wincker P."/>
            <person name="Lander E.S."/>
            <person name="Weissenbach J."/>
            <person name="Roest Crollius H."/>
        </authorList>
    </citation>
    <scope>NUCLEOTIDE SEQUENCE [LARGE SCALE GENOMIC DNA]</scope>
</reference>
<gene>
    <name evidence="1" type="ORF">GSTENG00001776001</name>
</gene>
<dbReference type="AlphaFoldDB" id="Q4TF86"/>
<reference evidence="1" key="2">
    <citation type="submission" date="2004-02" db="EMBL/GenBank/DDBJ databases">
        <authorList>
            <consortium name="Genoscope"/>
            <consortium name="Whitehead Institute Centre for Genome Research"/>
        </authorList>
    </citation>
    <scope>NUCLEOTIDE SEQUENCE</scope>
</reference>
<feature type="non-terminal residue" evidence="1">
    <location>
        <position position="1"/>
    </location>
</feature>
<protein>
    <submittedName>
        <fullName evidence="1">(spotted green pufferfish) hypothetical protein</fullName>
    </submittedName>
</protein>
<organism evidence="1">
    <name type="scientific">Tetraodon nigroviridis</name>
    <name type="common">Spotted green pufferfish</name>
    <name type="synonym">Chelonodon nigroviridis</name>
    <dbReference type="NCBI Taxonomy" id="99883"/>
    <lineage>
        <taxon>Eukaryota</taxon>
        <taxon>Metazoa</taxon>
        <taxon>Chordata</taxon>
        <taxon>Craniata</taxon>
        <taxon>Vertebrata</taxon>
        <taxon>Euteleostomi</taxon>
        <taxon>Actinopterygii</taxon>
        <taxon>Neopterygii</taxon>
        <taxon>Teleostei</taxon>
        <taxon>Neoteleostei</taxon>
        <taxon>Acanthomorphata</taxon>
        <taxon>Eupercaria</taxon>
        <taxon>Tetraodontiformes</taxon>
        <taxon>Tetradontoidea</taxon>
        <taxon>Tetraodontidae</taxon>
        <taxon>Tetraodon</taxon>
    </lineage>
</organism>
<dbReference type="EMBL" id="CAAE01004770">
    <property type="protein sequence ID" value="CAF88446.1"/>
    <property type="molecule type" value="Genomic_DNA"/>
</dbReference>
<comment type="caution">
    <text evidence="1">The sequence shown here is derived from an EMBL/GenBank/DDBJ whole genome shotgun (WGS) entry which is preliminary data.</text>
</comment>
<proteinExistence type="predicted"/>
<sequence length="57" mass="6090">ELAGRVGGQRLQQQHGLRRGLLRSLCAEGLCLATGGRCDRSAAKLSAMKVRVGGDRR</sequence>
<accession>Q4TF86</accession>
<evidence type="ECO:0000313" key="1">
    <source>
        <dbReference type="EMBL" id="CAF88446.1"/>
    </source>
</evidence>